<comment type="caution">
    <text evidence="1">The sequence shown here is derived from an EMBL/GenBank/DDBJ whole genome shotgun (WGS) entry which is preliminary data.</text>
</comment>
<organism evidence="1 2">
    <name type="scientific">Pholiota conissans</name>
    <dbReference type="NCBI Taxonomy" id="109636"/>
    <lineage>
        <taxon>Eukaryota</taxon>
        <taxon>Fungi</taxon>
        <taxon>Dikarya</taxon>
        <taxon>Basidiomycota</taxon>
        <taxon>Agaricomycotina</taxon>
        <taxon>Agaricomycetes</taxon>
        <taxon>Agaricomycetidae</taxon>
        <taxon>Agaricales</taxon>
        <taxon>Agaricineae</taxon>
        <taxon>Strophariaceae</taxon>
        <taxon>Pholiota</taxon>
    </lineage>
</organism>
<keyword evidence="2" id="KW-1185">Reference proteome</keyword>
<sequence>MDSLSSEVKLLRQNNSSVPISSLSAEVFLHIISMTRRSDLEFDADTADNFRHCSQVCHTWRVRLLSDPLLWSSCISWLDFRQGVEWTNELLRRSGSKVPLTVGICLHWKEEHPDLPMVRRRVKSGKTEAINLLSQRLQQIKNLKFYFDGSMCELEDFQDSLGSFFGGTASSLVSFDMGSLNVGNKPQRQECFIWIQNTGVVFPKLKNLHTRNCLIDVGSPIYSQLTTLKVSDIACGADLTPTAVEWLRVIKTCQSLVSWSFEGFIPPSPADYRPSTKKSILPSLAHLQLHLSSADAIIIFSSLEFPDLRTFDVIIDNVLPTEANFPVLTNIMQHHIDSFLFKLESSSWHVSFVDGGIRYMKDQTDLSGRTTFSIQYTMLELWGAWECMPQTTISLTRALLPHGINTTEHLSLSIIHPSLYSILPAKASLVAVLCAFTSVTTLRVACYHSADGMVFSARVSKLTAQRPILKVEEYNELTTSESESSLFALLPRLSHLYVPHITPLDPLRAIIVKRSRFGLPIKTIQFSDPLFHYQRDQELSSRKEKEQLSKLGPIIIIDDDIPKPTKYQ</sequence>
<dbReference type="EMBL" id="MU155478">
    <property type="protein sequence ID" value="KAF9473003.1"/>
    <property type="molecule type" value="Genomic_DNA"/>
</dbReference>
<name>A0A9P6CUW9_9AGAR</name>
<dbReference type="AlphaFoldDB" id="A0A9P6CUW9"/>
<gene>
    <name evidence="1" type="ORF">BDN70DRAFT_415496</name>
</gene>
<proteinExistence type="predicted"/>
<dbReference type="Gene3D" id="1.20.1280.50">
    <property type="match status" value="1"/>
</dbReference>
<accession>A0A9P6CUW9</accession>
<dbReference type="OrthoDB" id="3172239at2759"/>
<evidence type="ECO:0000313" key="2">
    <source>
        <dbReference type="Proteomes" id="UP000807469"/>
    </source>
</evidence>
<reference evidence="1" key="1">
    <citation type="submission" date="2020-11" db="EMBL/GenBank/DDBJ databases">
        <authorList>
            <consortium name="DOE Joint Genome Institute"/>
            <person name="Ahrendt S."/>
            <person name="Riley R."/>
            <person name="Andreopoulos W."/>
            <person name="Labutti K."/>
            <person name="Pangilinan J."/>
            <person name="Ruiz-Duenas F.J."/>
            <person name="Barrasa J.M."/>
            <person name="Sanchez-Garcia M."/>
            <person name="Camarero S."/>
            <person name="Miyauchi S."/>
            <person name="Serrano A."/>
            <person name="Linde D."/>
            <person name="Babiker R."/>
            <person name="Drula E."/>
            <person name="Ayuso-Fernandez I."/>
            <person name="Pacheco R."/>
            <person name="Padilla G."/>
            <person name="Ferreira P."/>
            <person name="Barriuso J."/>
            <person name="Kellner H."/>
            <person name="Castanera R."/>
            <person name="Alfaro M."/>
            <person name="Ramirez L."/>
            <person name="Pisabarro A.G."/>
            <person name="Kuo A."/>
            <person name="Tritt A."/>
            <person name="Lipzen A."/>
            <person name="He G."/>
            <person name="Yan M."/>
            <person name="Ng V."/>
            <person name="Cullen D."/>
            <person name="Martin F."/>
            <person name="Rosso M.-N."/>
            <person name="Henrissat B."/>
            <person name="Hibbett D."/>
            <person name="Martinez A.T."/>
            <person name="Grigoriev I.V."/>
        </authorList>
    </citation>
    <scope>NUCLEOTIDE SEQUENCE</scope>
    <source>
        <strain evidence="1">CIRM-BRFM 674</strain>
    </source>
</reference>
<protein>
    <recommendedName>
        <fullName evidence="3">F-box domain-containing protein</fullName>
    </recommendedName>
</protein>
<dbReference type="Proteomes" id="UP000807469">
    <property type="component" value="Unassembled WGS sequence"/>
</dbReference>
<evidence type="ECO:0008006" key="3">
    <source>
        <dbReference type="Google" id="ProtNLM"/>
    </source>
</evidence>
<evidence type="ECO:0000313" key="1">
    <source>
        <dbReference type="EMBL" id="KAF9473003.1"/>
    </source>
</evidence>